<dbReference type="RefSeq" id="WP_179660831.1">
    <property type="nucleotide sequence ID" value="NZ_JACBZR010000001.1"/>
</dbReference>
<proteinExistence type="predicted"/>
<dbReference type="Pfam" id="PF14012">
    <property type="entry name" value="DUF4229"/>
    <property type="match status" value="1"/>
</dbReference>
<name>A0A7Z0DSP3_9ACTN</name>
<feature type="region of interest" description="Disordered" evidence="1">
    <location>
        <begin position="74"/>
        <end position="112"/>
    </location>
</feature>
<dbReference type="InterPro" id="IPR025323">
    <property type="entry name" value="DUF4229"/>
</dbReference>
<keyword evidence="4" id="KW-1185">Reference proteome</keyword>
<evidence type="ECO:0000256" key="1">
    <source>
        <dbReference type="SAM" id="MobiDB-lite"/>
    </source>
</evidence>
<evidence type="ECO:0000313" key="3">
    <source>
        <dbReference type="EMBL" id="NYI80664.1"/>
    </source>
</evidence>
<keyword evidence="2" id="KW-0472">Membrane</keyword>
<accession>A0A7Z0DSP3</accession>
<dbReference type="EMBL" id="JACBZR010000001">
    <property type="protein sequence ID" value="NYI80664.1"/>
    <property type="molecule type" value="Genomic_DNA"/>
</dbReference>
<protein>
    <recommendedName>
        <fullName evidence="5">DUF4229 domain-containing protein</fullName>
    </recommendedName>
</protein>
<gene>
    <name evidence="3" type="ORF">BJ988_005312</name>
</gene>
<feature type="compositionally biased region" description="Acidic residues" evidence="1">
    <location>
        <begin position="82"/>
        <end position="94"/>
    </location>
</feature>
<evidence type="ECO:0000256" key="2">
    <source>
        <dbReference type="SAM" id="Phobius"/>
    </source>
</evidence>
<evidence type="ECO:0000313" key="4">
    <source>
        <dbReference type="Proteomes" id="UP000564496"/>
    </source>
</evidence>
<organism evidence="3 4">
    <name type="scientific">Nocardioides panzhihuensis</name>
    <dbReference type="NCBI Taxonomy" id="860243"/>
    <lineage>
        <taxon>Bacteria</taxon>
        <taxon>Bacillati</taxon>
        <taxon>Actinomycetota</taxon>
        <taxon>Actinomycetes</taxon>
        <taxon>Propionibacteriales</taxon>
        <taxon>Nocardioidaceae</taxon>
        <taxon>Nocardioides</taxon>
    </lineage>
</organism>
<keyword evidence="2" id="KW-0812">Transmembrane</keyword>
<feature type="transmembrane region" description="Helical" evidence="2">
    <location>
        <begin position="12"/>
        <end position="29"/>
    </location>
</feature>
<evidence type="ECO:0008006" key="5">
    <source>
        <dbReference type="Google" id="ProtNLM"/>
    </source>
</evidence>
<dbReference type="AlphaFoldDB" id="A0A7Z0DSP3"/>
<reference evidence="3 4" key="1">
    <citation type="submission" date="2020-07" db="EMBL/GenBank/DDBJ databases">
        <title>Sequencing the genomes of 1000 actinobacteria strains.</title>
        <authorList>
            <person name="Klenk H.-P."/>
        </authorList>
    </citation>
    <scope>NUCLEOTIDE SEQUENCE [LARGE SCALE GENOMIC DNA]</scope>
    <source>
        <strain evidence="3 4">DSM 26487</strain>
    </source>
</reference>
<feature type="transmembrane region" description="Helical" evidence="2">
    <location>
        <begin position="35"/>
        <end position="54"/>
    </location>
</feature>
<comment type="caution">
    <text evidence="3">The sequence shown here is derived from an EMBL/GenBank/DDBJ whole genome shotgun (WGS) entry which is preliminary data.</text>
</comment>
<dbReference type="Proteomes" id="UP000564496">
    <property type="component" value="Unassembled WGS sequence"/>
</dbReference>
<sequence>MKEFWIYTGLRLLSLLATFGIVAGVWSLVAGEVDIFLSVIVAFVISGVLSFFVLDPQRRAFAEKVEARAAKAVEAARAKEDAEIDTETDGETGADTETGKASSGEGDSHKVS</sequence>
<keyword evidence="2" id="KW-1133">Transmembrane helix</keyword>